<dbReference type="GO" id="GO:0006606">
    <property type="term" value="P:protein import into nucleus"/>
    <property type="evidence" value="ECO:0007669"/>
    <property type="project" value="TreeGrafter"/>
</dbReference>
<sequence>MLDLQIRVAEAVHVLNHDVQSCNRVAANQWLVQFQQTEAAWEVATALLTSTGDFVLPSDFEVEFFAAQILRRKIQNEGYSLKLDAKDALLNALLIAVQRFSLGPPQLLTQICLALSALVLRAVDRKLPIEQFFSSLSNLQRLENGNVAVLEMLTVLPEEVVEDQSGDRNINAANRSQFTRELLSHTPMVLDFLQLQSEQKLENSIQLHEKNKKILRCLLSWARVGCFSEIPPLSLPSHPLLNFVFNSLQVPALFDVSIEVLIELVCRYEGLPQVLLCRMQYLKDVLLLPALNTRDEKVVGGLACLMSETGQAAPPLIAEASPEALMLADALLSCVAFSSEDWEISDSTLPFWCSLASYLLGLDSVKADRSSKIEVFSPVFLTLMDAILLRAQVDDTVLVVTNGAFDIPDGLLHFRMNLEELLVYICQLLGTSTFVHKLLVDRWTILDSSVPWVNVEIRMFALHLVAETALQDGQPIDLSMVMQLVNILSSTSSTDLKGLLSFVYKSLADVIGAYSKWITLIPANIRPLLIFCASGIKESISSASCSSALRKLCEDAPALIHKPYNLEILLWIGEGLEYRSLSISVEEEIVSAITLTLASIPNCELKKSSLASLLSSSYGAIQKLIDAERQHPLKQHLTDYTQVMNSAIRALYRMGTILGHLSAPLSTDQTEDDTILVILCMVWPPLEKIFNSAHMENGNLSAAACRCLSQAIHSSGEQFHMLLPKVLDCLSANFLLFQTHECYIKTAAVVIEAFGYREEYGSLCISTFQRLNSAESIASLNSSYVCDQEPDLVEAYTNFACAFVRFCPKAVITAAGSMLEVSFQKAAICCTAMHRGAALAAMSYMSCFLDTCLSCFLESLAQISAGSQTDTMIQVLCRSGDGLVSNVVYALLGVSAMSRVHKSATILQQLGAICSLAERTSWAAVMSWNTLGGWLQSTVQALPAEYLRQGEAETLVPLWLNALASAASDYLASKTCADASTDHAYMQGKGGRTLKRIIRDFVETHRNFPNPT</sequence>
<feature type="domain" description="Exportin-1/Importin-beta-like" evidence="1">
    <location>
        <begin position="104"/>
        <end position="261"/>
    </location>
</feature>
<dbReference type="AlphaFoldDB" id="A0A835PVU9"/>
<dbReference type="InterPro" id="IPR051345">
    <property type="entry name" value="Importin_beta-like_NTR"/>
</dbReference>
<dbReference type="InterPro" id="IPR013598">
    <property type="entry name" value="Exportin-1/Importin-b-like"/>
</dbReference>
<gene>
    <name evidence="3" type="ORF">HPP92_021350</name>
    <name evidence="2" type="ORF">HPP92_021688</name>
</gene>
<proteinExistence type="predicted"/>
<dbReference type="PANTHER" id="PTHR12363:SF44">
    <property type="entry name" value="ARM REPEAT SUPERFAMILY PROTEIN"/>
    <property type="match status" value="1"/>
</dbReference>
<dbReference type="OrthoDB" id="435593at2759"/>
<reference evidence="4 5" key="1">
    <citation type="journal article" date="2020" name="Nat. Food">
        <title>A phased Vanilla planifolia genome enables genetic improvement of flavour and production.</title>
        <authorList>
            <person name="Hasing T."/>
            <person name="Tang H."/>
            <person name="Brym M."/>
            <person name="Khazi F."/>
            <person name="Huang T."/>
            <person name="Chambers A.H."/>
        </authorList>
    </citation>
    <scope>NUCLEOTIDE SEQUENCE [LARGE SCALE GENOMIC DNA]</scope>
    <source>
        <tissue evidence="2">Leaf</tissue>
    </source>
</reference>
<dbReference type="Proteomes" id="UP000639772">
    <property type="component" value="Chromosome 11"/>
</dbReference>
<evidence type="ECO:0000313" key="4">
    <source>
        <dbReference type="Proteomes" id="UP000636800"/>
    </source>
</evidence>
<organism evidence="2 4">
    <name type="scientific">Vanilla planifolia</name>
    <name type="common">Vanilla</name>
    <dbReference type="NCBI Taxonomy" id="51239"/>
    <lineage>
        <taxon>Eukaryota</taxon>
        <taxon>Viridiplantae</taxon>
        <taxon>Streptophyta</taxon>
        <taxon>Embryophyta</taxon>
        <taxon>Tracheophyta</taxon>
        <taxon>Spermatophyta</taxon>
        <taxon>Magnoliopsida</taxon>
        <taxon>Liliopsida</taxon>
        <taxon>Asparagales</taxon>
        <taxon>Orchidaceae</taxon>
        <taxon>Vanilloideae</taxon>
        <taxon>Vanilleae</taxon>
        <taxon>Vanilla</taxon>
    </lineage>
</organism>
<dbReference type="PANTHER" id="PTHR12363">
    <property type="entry name" value="TRANSPORTIN 3 AND IMPORTIN 13"/>
    <property type="match status" value="1"/>
</dbReference>
<dbReference type="GO" id="GO:0005737">
    <property type="term" value="C:cytoplasm"/>
    <property type="evidence" value="ECO:0007669"/>
    <property type="project" value="TreeGrafter"/>
</dbReference>
<dbReference type="InterPro" id="IPR057941">
    <property type="entry name" value="TPR_TNPO3_IPO13_2nd"/>
</dbReference>
<keyword evidence="4" id="KW-1185">Reference proteome</keyword>
<dbReference type="EMBL" id="JADCNL010000011">
    <property type="protein sequence ID" value="KAG0461391.1"/>
    <property type="molecule type" value="Genomic_DNA"/>
</dbReference>
<dbReference type="InterPro" id="IPR016024">
    <property type="entry name" value="ARM-type_fold"/>
</dbReference>
<evidence type="ECO:0000259" key="1">
    <source>
        <dbReference type="Pfam" id="PF08389"/>
    </source>
</evidence>
<evidence type="ECO:0000313" key="3">
    <source>
        <dbReference type="EMBL" id="KAG0462874.1"/>
    </source>
</evidence>
<dbReference type="EMBL" id="JADCNM010000011">
    <property type="protein sequence ID" value="KAG0462874.1"/>
    <property type="molecule type" value="Genomic_DNA"/>
</dbReference>
<accession>A0A835PVU9</accession>
<protein>
    <recommendedName>
        <fullName evidence="1">Exportin-1/Importin-beta-like domain-containing protein</fullName>
    </recommendedName>
</protein>
<dbReference type="Pfam" id="PF08389">
    <property type="entry name" value="Xpo1"/>
    <property type="match status" value="1"/>
</dbReference>
<name>A0A835PVU9_VANPL</name>
<evidence type="ECO:0000313" key="5">
    <source>
        <dbReference type="Proteomes" id="UP000639772"/>
    </source>
</evidence>
<dbReference type="Gene3D" id="1.25.10.10">
    <property type="entry name" value="Leucine-rich Repeat Variant"/>
    <property type="match status" value="1"/>
</dbReference>
<comment type="caution">
    <text evidence="2">The sequence shown here is derived from an EMBL/GenBank/DDBJ whole genome shotgun (WGS) entry which is preliminary data.</text>
</comment>
<dbReference type="Proteomes" id="UP000636800">
    <property type="component" value="Chromosome 11"/>
</dbReference>
<dbReference type="Pfam" id="PF24138">
    <property type="entry name" value="TPR_TNPO3_IPO13_2nd"/>
    <property type="match status" value="1"/>
</dbReference>
<dbReference type="SUPFAM" id="SSF48371">
    <property type="entry name" value="ARM repeat"/>
    <property type="match status" value="1"/>
</dbReference>
<dbReference type="InterPro" id="IPR011989">
    <property type="entry name" value="ARM-like"/>
</dbReference>
<evidence type="ECO:0000313" key="2">
    <source>
        <dbReference type="EMBL" id="KAG0461391.1"/>
    </source>
</evidence>